<dbReference type="PANTHER" id="PTHR33495">
    <property type="entry name" value="ANTI-SIGMA FACTOR ANTAGONIST TM_1081-RELATED-RELATED"/>
    <property type="match status" value="1"/>
</dbReference>
<evidence type="ECO:0000313" key="2">
    <source>
        <dbReference type="EMBL" id="GAA1960275.1"/>
    </source>
</evidence>
<comment type="caution">
    <text evidence="2">The sequence shown here is derived from an EMBL/GenBank/DDBJ whole genome shotgun (WGS) entry which is preliminary data.</text>
</comment>
<gene>
    <name evidence="2" type="ORF">GCM10009754_33570</name>
</gene>
<accession>A0ABN2QY93</accession>
<dbReference type="Gene3D" id="3.30.750.24">
    <property type="entry name" value="STAS domain"/>
    <property type="match status" value="1"/>
</dbReference>
<protein>
    <recommendedName>
        <fullName evidence="1">STAS domain-containing protein</fullName>
    </recommendedName>
</protein>
<dbReference type="InterPro" id="IPR036513">
    <property type="entry name" value="STAS_dom_sf"/>
</dbReference>
<dbReference type="SUPFAM" id="SSF52091">
    <property type="entry name" value="SpoIIaa-like"/>
    <property type="match status" value="1"/>
</dbReference>
<evidence type="ECO:0000313" key="3">
    <source>
        <dbReference type="Proteomes" id="UP001501116"/>
    </source>
</evidence>
<dbReference type="EMBL" id="BAAANN010000012">
    <property type="protein sequence ID" value="GAA1960275.1"/>
    <property type="molecule type" value="Genomic_DNA"/>
</dbReference>
<sequence length="125" mass="13097">MRLGTETTPGGLSVTTTRLGDETVLVELAGDVDLSTVDQVGARLSSALCPPVPRFVLLDCGEVGFLSCAGLRALIEGDRMADDVDAELCVCGLGRDPLRAVRMAGVADVLSVYESLEEALFAVRV</sequence>
<name>A0ABN2QY93_9PSEU</name>
<dbReference type="InterPro" id="IPR002645">
    <property type="entry name" value="STAS_dom"/>
</dbReference>
<dbReference type="Pfam" id="PF01740">
    <property type="entry name" value="STAS"/>
    <property type="match status" value="1"/>
</dbReference>
<feature type="domain" description="STAS" evidence="1">
    <location>
        <begin position="13"/>
        <end position="123"/>
    </location>
</feature>
<dbReference type="Proteomes" id="UP001501116">
    <property type="component" value="Unassembled WGS sequence"/>
</dbReference>
<organism evidence="2 3">
    <name type="scientific">Amycolatopsis minnesotensis</name>
    <dbReference type="NCBI Taxonomy" id="337894"/>
    <lineage>
        <taxon>Bacteria</taxon>
        <taxon>Bacillati</taxon>
        <taxon>Actinomycetota</taxon>
        <taxon>Actinomycetes</taxon>
        <taxon>Pseudonocardiales</taxon>
        <taxon>Pseudonocardiaceae</taxon>
        <taxon>Amycolatopsis</taxon>
    </lineage>
</organism>
<evidence type="ECO:0000259" key="1">
    <source>
        <dbReference type="PROSITE" id="PS50801"/>
    </source>
</evidence>
<reference evidence="2 3" key="1">
    <citation type="journal article" date="2019" name="Int. J. Syst. Evol. Microbiol.">
        <title>The Global Catalogue of Microorganisms (GCM) 10K type strain sequencing project: providing services to taxonomists for standard genome sequencing and annotation.</title>
        <authorList>
            <consortium name="The Broad Institute Genomics Platform"/>
            <consortium name="The Broad Institute Genome Sequencing Center for Infectious Disease"/>
            <person name="Wu L."/>
            <person name="Ma J."/>
        </authorList>
    </citation>
    <scope>NUCLEOTIDE SEQUENCE [LARGE SCALE GENOMIC DNA]</scope>
    <source>
        <strain evidence="2 3">JCM 14545</strain>
    </source>
</reference>
<keyword evidence="3" id="KW-1185">Reference proteome</keyword>
<dbReference type="RefSeq" id="WP_344418798.1">
    <property type="nucleotide sequence ID" value="NZ_BAAANN010000012.1"/>
</dbReference>
<dbReference type="CDD" id="cd07043">
    <property type="entry name" value="STAS_anti-anti-sigma_factors"/>
    <property type="match status" value="1"/>
</dbReference>
<dbReference type="PROSITE" id="PS50801">
    <property type="entry name" value="STAS"/>
    <property type="match status" value="1"/>
</dbReference>
<proteinExistence type="predicted"/>